<keyword evidence="10 12" id="KW-0472">Membrane</keyword>
<dbReference type="InterPro" id="IPR017871">
    <property type="entry name" value="ABC_transporter-like_CS"/>
</dbReference>
<evidence type="ECO:0000256" key="5">
    <source>
        <dbReference type="ARBA" id="ARBA00022741"/>
    </source>
</evidence>
<evidence type="ECO:0000256" key="9">
    <source>
        <dbReference type="ARBA" id="ARBA00022989"/>
    </source>
</evidence>
<keyword evidence="6" id="KW-0378">Hydrolase</keyword>
<dbReference type="Gene3D" id="3.90.70.10">
    <property type="entry name" value="Cysteine proteinases"/>
    <property type="match status" value="1"/>
</dbReference>
<organism evidence="16 17">
    <name type="scientific">Ornithinicoccus hortensis</name>
    <dbReference type="NCBI Taxonomy" id="82346"/>
    <lineage>
        <taxon>Bacteria</taxon>
        <taxon>Bacillati</taxon>
        <taxon>Actinomycetota</taxon>
        <taxon>Actinomycetes</taxon>
        <taxon>Micrococcales</taxon>
        <taxon>Intrasporangiaceae</taxon>
        <taxon>Ornithinicoccus</taxon>
    </lineage>
</organism>
<keyword evidence="9 12" id="KW-1133">Transmembrane helix</keyword>
<dbReference type="InterPro" id="IPR039421">
    <property type="entry name" value="Type_1_exporter"/>
</dbReference>
<sequence length="716" mass="76791">MWRTPVHYQSTPTECGVACLAMVSGFHGHHIQVRELRNSLGVGRDGTSLRVLAESARDRGFEAKALRAPIESLGEVTAPFIAHWEGAHYVVVERISGSGVRIIDPAIGRRTLSWAEFDAGYQGVVLQLRPQQVTPRARERGSFFSFIARYVPRSPSHLGAVVGVSLLLVALGILPPLLTKFVVDQIIPSGDAGVVKILLLGLLCFAVANVGSALARSEFLLWLQTVIDIRMMTHFMRHLLSLPYKYFQLRRGGDLLVRASSTAFIRDLLSGQMLAILIDSGLVMVYLAVIALNSWVIALALVAVGMLQVLLIVSTLGRAKLLAERELIAMGDSQSALLETVGGMESIKSSGADRAAFSRWAVAYRRQLDSSVQRRRLDNVVEAVLSGTRIAAPIAVTLLAASLVIMGQMSMGTMLAVSALSGAALAPIGQLGNSLQAMQTVRVHLDRIKDVLDEEPESVGQGDARPVLKGSIELEDVSFAYAQNAPLALDRVNVSVPAGGRVAVVGYSGSGKSTLARVLTGLLPPTSGNVSMDGHPLQSLDLEWLRSQCGVVTQSPSLLSGDIRANITLADPEATDEDVVLAASLACLHDDIVAMPLGYSTPLGDEGVGLSGGQLQRLALARALVHRPRILVLDEATSHLDARTEQQVFGRLRDLACTQVIVAHRLSTVRDADQIVVLHHGEVVDTGTHEELVRRCPHYADLVAHQMDTPAGAENS</sequence>
<feature type="transmembrane region" description="Helical" evidence="12">
    <location>
        <begin position="197"/>
        <end position="215"/>
    </location>
</feature>
<evidence type="ECO:0000256" key="4">
    <source>
        <dbReference type="ARBA" id="ARBA00022692"/>
    </source>
</evidence>
<protein>
    <submittedName>
        <fullName evidence="16">ABC-type bacteriocin/lantibiotic exporter with double-glycine peptidase domain</fullName>
    </submittedName>
</protein>
<reference evidence="16 17" key="1">
    <citation type="submission" date="2019-06" db="EMBL/GenBank/DDBJ databases">
        <title>Sequencing the genomes of 1000 actinobacteria strains.</title>
        <authorList>
            <person name="Klenk H.-P."/>
        </authorList>
    </citation>
    <scope>NUCLEOTIDE SEQUENCE [LARGE SCALE GENOMIC DNA]</scope>
    <source>
        <strain evidence="16 17">DSM 12335</strain>
    </source>
</reference>
<accession>A0A542YU05</accession>
<feature type="domain" description="ABC transmembrane type-1" evidence="14">
    <location>
        <begin position="160"/>
        <end position="440"/>
    </location>
</feature>
<dbReference type="GO" id="GO:0005524">
    <property type="term" value="F:ATP binding"/>
    <property type="evidence" value="ECO:0007669"/>
    <property type="project" value="UniProtKB-KW"/>
</dbReference>
<gene>
    <name evidence="16" type="ORF">FB467_2688</name>
</gene>
<keyword evidence="8" id="KW-0067">ATP-binding</keyword>
<dbReference type="InterPro" id="IPR036640">
    <property type="entry name" value="ABC1_TM_sf"/>
</dbReference>
<keyword evidence="3" id="KW-1003">Cell membrane</keyword>
<dbReference type="InterPro" id="IPR003593">
    <property type="entry name" value="AAA+_ATPase"/>
</dbReference>
<keyword evidence="5" id="KW-0547">Nucleotide-binding</keyword>
<dbReference type="PROSITE" id="PS50929">
    <property type="entry name" value="ABC_TM1F"/>
    <property type="match status" value="1"/>
</dbReference>
<dbReference type="SUPFAM" id="SSF90123">
    <property type="entry name" value="ABC transporter transmembrane region"/>
    <property type="match status" value="1"/>
</dbReference>
<dbReference type="GO" id="GO:0016887">
    <property type="term" value="F:ATP hydrolysis activity"/>
    <property type="evidence" value="ECO:0007669"/>
    <property type="project" value="InterPro"/>
</dbReference>
<dbReference type="InterPro" id="IPR011527">
    <property type="entry name" value="ABC1_TM_dom"/>
</dbReference>
<evidence type="ECO:0000259" key="14">
    <source>
        <dbReference type="PROSITE" id="PS50929"/>
    </source>
</evidence>
<keyword evidence="2" id="KW-0813">Transport</keyword>
<feature type="domain" description="Peptidase C39" evidence="15">
    <location>
        <begin position="9"/>
        <end position="128"/>
    </location>
</feature>
<evidence type="ECO:0000259" key="13">
    <source>
        <dbReference type="PROSITE" id="PS50893"/>
    </source>
</evidence>
<dbReference type="GO" id="GO:0015421">
    <property type="term" value="F:ABC-type oligopeptide transporter activity"/>
    <property type="evidence" value="ECO:0007669"/>
    <property type="project" value="TreeGrafter"/>
</dbReference>
<comment type="caution">
    <text evidence="16">The sequence shown here is derived from an EMBL/GenBank/DDBJ whole genome shotgun (WGS) entry which is preliminary data.</text>
</comment>
<dbReference type="Gene3D" id="3.40.50.300">
    <property type="entry name" value="P-loop containing nucleotide triphosphate hydrolases"/>
    <property type="match status" value="1"/>
</dbReference>
<dbReference type="InterPro" id="IPR027417">
    <property type="entry name" value="P-loop_NTPase"/>
</dbReference>
<evidence type="ECO:0000256" key="1">
    <source>
        <dbReference type="ARBA" id="ARBA00004651"/>
    </source>
</evidence>
<comment type="similarity">
    <text evidence="11">Belongs to the ABC transporter superfamily. Lipid exporter (TC 3.A.1.106) family.</text>
</comment>
<feature type="transmembrane region" description="Helical" evidence="12">
    <location>
        <begin position="158"/>
        <end position="177"/>
    </location>
</feature>
<dbReference type="PROSITE" id="PS00211">
    <property type="entry name" value="ABC_TRANSPORTER_1"/>
    <property type="match status" value="1"/>
</dbReference>
<evidence type="ECO:0000313" key="17">
    <source>
        <dbReference type="Proteomes" id="UP000319516"/>
    </source>
</evidence>
<evidence type="ECO:0000256" key="6">
    <source>
        <dbReference type="ARBA" id="ARBA00022801"/>
    </source>
</evidence>
<feature type="domain" description="ABC transporter" evidence="13">
    <location>
        <begin position="472"/>
        <end position="705"/>
    </location>
</feature>
<dbReference type="PANTHER" id="PTHR43394">
    <property type="entry name" value="ATP-DEPENDENT PERMEASE MDL1, MITOCHONDRIAL"/>
    <property type="match status" value="1"/>
</dbReference>
<dbReference type="PROSITE" id="PS50893">
    <property type="entry name" value="ABC_TRANSPORTER_2"/>
    <property type="match status" value="1"/>
</dbReference>
<evidence type="ECO:0000256" key="12">
    <source>
        <dbReference type="SAM" id="Phobius"/>
    </source>
</evidence>
<dbReference type="SUPFAM" id="SSF52540">
    <property type="entry name" value="P-loop containing nucleoside triphosphate hydrolases"/>
    <property type="match status" value="1"/>
</dbReference>
<dbReference type="InterPro" id="IPR005074">
    <property type="entry name" value="Peptidase_C39"/>
</dbReference>
<keyword evidence="4 12" id="KW-0812">Transmembrane</keyword>
<evidence type="ECO:0000256" key="3">
    <source>
        <dbReference type="ARBA" id="ARBA00022475"/>
    </source>
</evidence>
<dbReference type="RefSeq" id="WP_141785532.1">
    <property type="nucleotide sequence ID" value="NZ_BAAAIK010000011.1"/>
</dbReference>
<evidence type="ECO:0000256" key="11">
    <source>
        <dbReference type="ARBA" id="ARBA00061644"/>
    </source>
</evidence>
<dbReference type="Pfam" id="PF03412">
    <property type="entry name" value="Peptidase_C39"/>
    <property type="match status" value="1"/>
</dbReference>
<dbReference type="Pfam" id="PF00005">
    <property type="entry name" value="ABC_tran"/>
    <property type="match status" value="1"/>
</dbReference>
<evidence type="ECO:0000256" key="8">
    <source>
        <dbReference type="ARBA" id="ARBA00022840"/>
    </source>
</evidence>
<evidence type="ECO:0000256" key="2">
    <source>
        <dbReference type="ARBA" id="ARBA00022448"/>
    </source>
</evidence>
<proteinExistence type="inferred from homology"/>
<keyword evidence="17" id="KW-1185">Reference proteome</keyword>
<feature type="transmembrane region" description="Helical" evidence="12">
    <location>
        <begin position="383"/>
        <end position="405"/>
    </location>
</feature>
<comment type="subcellular location">
    <subcellularLocation>
        <location evidence="1">Cell membrane</location>
        <topology evidence="1">Multi-pass membrane protein</topology>
    </subcellularLocation>
</comment>
<evidence type="ECO:0000259" key="15">
    <source>
        <dbReference type="PROSITE" id="PS50990"/>
    </source>
</evidence>
<name>A0A542YU05_9MICO</name>
<dbReference type="OrthoDB" id="9806127at2"/>
<dbReference type="Pfam" id="PF00664">
    <property type="entry name" value="ABC_membrane"/>
    <property type="match status" value="1"/>
</dbReference>
<dbReference type="GO" id="GO:0005886">
    <property type="term" value="C:plasma membrane"/>
    <property type="evidence" value="ECO:0007669"/>
    <property type="project" value="UniProtKB-SubCell"/>
</dbReference>
<feature type="transmembrane region" description="Helical" evidence="12">
    <location>
        <begin position="268"/>
        <end position="289"/>
    </location>
</feature>
<evidence type="ECO:0000256" key="10">
    <source>
        <dbReference type="ARBA" id="ARBA00023136"/>
    </source>
</evidence>
<keyword evidence="7" id="KW-0645">Protease</keyword>
<dbReference type="GO" id="GO:0006508">
    <property type="term" value="P:proteolysis"/>
    <property type="evidence" value="ECO:0007669"/>
    <property type="project" value="InterPro"/>
</dbReference>
<keyword evidence="7" id="KW-0788">Thiol protease</keyword>
<dbReference type="AlphaFoldDB" id="A0A542YU05"/>
<dbReference type="FunFam" id="3.40.50.300:FF:000299">
    <property type="entry name" value="ABC transporter ATP-binding protein/permease"/>
    <property type="match status" value="1"/>
</dbReference>
<dbReference type="PANTHER" id="PTHR43394:SF1">
    <property type="entry name" value="ATP-BINDING CASSETTE SUB-FAMILY B MEMBER 10, MITOCHONDRIAL"/>
    <property type="match status" value="1"/>
</dbReference>
<dbReference type="Gene3D" id="1.20.1560.10">
    <property type="entry name" value="ABC transporter type 1, transmembrane domain"/>
    <property type="match status" value="1"/>
</dbReference>
<evidence type="ECO:0000256" key="7">
    <source>
        <dbReference type="ARBA" id="ARBA00022807"/>
    </source>
</evidence>
<dbReference type="Proteomes" id="UP000319516">
    <property type="component" value="Unassembled WGS sequence"/>
</dbReference>
<dbReference type="InterPro" id="IPR003439">
    <property type="entry name" value="ABC_transporter-like_ATP-bd"/>
</dbReference>
<evidence type="ECO:0000313" key="16">
    <source>
        <dbReference type="EMBL" id="TQL51541.1"/>
    </source>
</evidence>
<feature type="transmembrane region" description="Helical" evidence="12">
    <location>
        <begin position="295"/>
        <end position="316"/>
    </location>
</feature>
<dbReference type="SMART" id="SM00382">
    <property type="entry name" value="AAA"/>
    <property type="match status" value="1"/>
</dbReference>
<dbReference type="GO" id="GO:0008234">
    <property type="term" value="F:cysteine-type peptidase activity"/>
    <property type="evidence" value="ECO:0007669"/>
    <property type="project" value="UniProtKB-KW"/>
</dbReference>
<dbReference type="PROSITE" id="PS50990">
    <property type="entry name" value="PEPTIDASE_C39"/>
    <property type="match status" value="1"/>
</dbReference>
<dbReference type="CDD" id="cd18779">
    <property type="entry name" value="ABC_6TM_T1SS_like"/>
    <property type="match status" value="1"/>
</dbReference>
<dbReference type="EMBL" id="VFOP01000001">
    <property type="protein sequence ID" value="TQL51541.1"/>
    <property type="molecule type" value="Genomic_DNA"/>
</dbReference>